<dbReference type="EMBL" id="JAVLVU010000001">
    <property type="protein sequence ID" value="MDT3403082.1"/>
    <property type="molecule type" value="Genomic_DNA"/>
</dbReference>
<reference evidence="4" key="1">
    <citation type="submission" date="2023-07" db="EMBL/GenBank/DDBJ databases">
        <title>Functional and genomic diversity of the sorghum phyllosphere microbiome.</title>
        <authorList>
            <person name="Shade A."/>
        </authorList>
    </citation>
    <scope>NUCLEOTIDE SEQUENCE [LARGE SCALE GENOMIC DNA]</scope>
    <source>
        <strain evidence="4">SORGH_AS_0422</strain>
    </source>
</reference>
<protein>
    <recommendedName>
        <fullName evidence="2">DUF4397 domain-containing protein</fullName>
    </recommendedName>
</protein>
<keyword evidence="1" id="KW-0812">Transmembrane</keyword>
<accession>A0ABU3GTH4</accession>
<dbReference type="RefSeq" id="WP_311949845.1">
    <property type="nucleotide sequence ID" value="NZ_JAVLVU010000001.1"/>
</dbReference>
<comment type="caution">
    <text evidence="3">The sequence shown here is derived from an EMBL/GenBank/DDBJ whole genome shotgun (WGS) entry which is preliminary data.</text>
</comment>
<proteinExistence type="predicted"/>
<evidence type="ECO:0000259" key="2">
    <source>
        <dbReference type="Pfam" id="PF14344"/>
    </source>
</evidence>
<dbReference type="Pfam" id="PF14344">
    <property type="entry name" value="DUF4397"/>
    <property type="match status" value="1"/>
</dbReference>
<keyword evidence="1" id="KW-0472">Membrane</keyword>
<feature type="domain" description="DUF4397" evidence="2">
    <location>
        <begin position="41"/>
        <end position="153"/>
    </location>
</feature>
<sequence length="246" mass="27257">MKSSKRIFYFLFALNFAVLILPMLSSCGKNDTSTPSGTDVQLQVLNLSPDAYPIELNINNLKVNSFYRYNATPTYFYLTTTAYPLQIRTTRTDDSIRILSRDTIQFLPNTRYSLFFTGLRSEGTRRSIVTVDDTASLPPIGKGGRIRFVNTAARNTGAHDIWANGVRIIQNTPFAGISGYATLPPGNYNFRIYPVNTSASSLAELNNVTIQDGRLYTLYSRGIVGRAVTDTAAFSIAVLANNPPKR</sequence>
<name>A0ABU3GTH4_9SPHI</name>
<keyword evidence="1" id="KW-1133">Transmembrane helix</keyword>
<evidence type="ECO:0000313" key="3">
    <source>
        <dbReference type="EMBL" id="MDT3403082.1"/>
    </source>
</evidence>
<feature type="transmembrane region" description="Helical" evidence="1">
    <location>
        <begin position="7"/>
        <end position="25"/>
    </location>
</feature>
<organism evidence="3 4">
    <name type="scientific">Mucilaginibacter terrae</name>
    <dbReference type="NCBI Taxonomy" id="1955052"/>
    <lineage>
        <taxon>Bacteria</taxon>
        <taxon>Pseudomonadati</taxon>
        <taxon>Bacteroidota</taxon>
        <taxon>Sphingobacteriia</taxon>
        <taxon>Sphingobacteriales</taxon>
        <taxon>Sphingobacteriaceae</taxon>
        <taxon>Mucilaginibacter</taxon>
    </lineage>
</organism>
<evidence type="ECO:0000256" key="1">
    <source>
        <dbReference type="SAM" id="Phobius"/>
    </source>
</evidence>
<dbReference type="InterPro" id="IPR025510">
    <property type="entry name" value="DUF4397"/>
</dbReference>
<keyword evidence="4" id="KW-1185">Reference proteome</keyword>
<evidence type="ECO:0000313" key="4">
    <source>
        <dbReference type="Proteomes" id="UP001258315"/>
    </source>
</evidence>
<gene>
    <name evidence="3" type="ORF">QE417_002154</name>
</gene>
<dbReference type="Proteomes" id="UP001258315">
    <property type="component" value="Unassembled WGS sequence"/>
</dbReference>
<dbReference type="PROSITE" id="PS51257">
    <property type="entry name" value="PROKAR_LIPOPROTEIN"/>
    <property type="match status" value="1"/>
</dbReference>